<gene>
    <name evidence="4" type="primary">MCH2.4</name>
    <name evidence="4" type="ORF">PICST_4422</name>
</gene>
<evidence type="ECO:0000256" key="1">
    <source>
        <dbReference type="ARBA" id="ARBA00004141"/>
    </source>
</evidence>
<feature type="transmembrane region" description="Helical" evidence="3">
    <location>
        <begin position="155"/>
        <end position="171"/>
    </location>
</feature>
<feature type="transmembrane region" description="Helical" evidence="3">
    <location>
        <begin position="229"/>
        <end position="249"/>
    </location>
</feature>
<feature type="transmembrane region" description="Helical" evidence="3">
    <location>
        <begin position="352"/>
        <end position="372"/>
    </location>
</feature>
<feature type="transmembrane region" description="Helical" evidence="3">
    <location>
        <begin position="51"/>
        <end position="69"/>
    </location>
</feature>
<feature type="non-terminal residue" evidence="4">
    <location>
        <position position="410"/>
    </location>
</feature>
<keyword evidence="5" id="KW-1185">Reference proteome</keyword>
<dbReference type="InterPro" id="IPR036259">
    <property type="entry name" value="MFS_trans_sf"/>
</dbReference>
<comment type="subcellular location">
    <subcellularLocation>
        <location evidence="1">Membrane</location>
        <topology evidence="1">Multi-pass membrane protein</topology>
    </subcellularLocation>
</comment>
<feature type="transmembrane region" description="Helical" evidence="3">
    <location>
        <begin position="317"/>
        <end position="340"/>
    </location>
</feature>
<dbReference type="PANTHER" id="PTHR11360:SF315">
    <property type="entry name" value="TRANSPORTER MCH2-RELATED"/>
    <property type="match status" value="1"/>
</dbReference>
<feature type="transmembrane region" description="Helical" evidence="3">
    <location>
        <begin position="113"/>
        <end position="134"/>
    </location>
</feature>
<dbReference type="HOGENOM" id="CLU_001265_1_2_1"/>
<evidence type="ECO:0000313" key="4">
    <source>
        <dbReference type="EMBL" id="EAZ62902.2"/>
    </source>
</evidence>
<dbReference type="InParanoid" id="A3GHZ4"/>
<comment type="similarity">
    <text evidence="2">Belongs to the major facilitator superfamily. Monocarboxylate porter (TC 2.A.1.13) family.</text>
</comment>
<dbReference type="Proteomes" id="UP000002258">
    <property type="component" value="Chromosome 1"/>
</dbReference>
<feature type="transmembrane region" description="Helical" evidence="3">
    <location>
        <begin position="255"/>
        <end position="275"/>
    </location>
</feature>
<feature type="transmembrane region" description="Helical" evidence="3">
    <location>
        <begin position="183"/>
        <end position="203"/>
    </location>
</feature>
<evidence type="ECO:0000256" key="3">
    <source>
        <dbReference type="SAM" id="Phobius"/>
    </source>
</evidence>
<dbReference type="AlphaFoldDB" id="A3GHZ4"/>
<dbReference type="GO" id="GO:0016020">
    <property type="term" value="C:membrane"/>
    <property type="evidence" value="ECO:0007669"/>
    <property type="project" value="UniProtKB-SubCell"/>
</dbReference>
<keyword evidence="3" id="KW-1133">Transmembrane helix</keyword>
<dbReference type="Gene3D" id="1.20.1250.20">
    <property type="entry name" value="MFS general substrate transporter like domains"/>
    <property type="match status" value="2"/>
</dbReference>
<reference evidence="4 5" key="1">
    <citation type="journal article" date="2007" name="Nat. Biotechnol.">
        <title>Genome sequence of the lignocellulose-bioconverting and xylose-fermenting yeast Pichia stipitis.</title>
        <authorList>
            <person name="Jeffries T.W."/>
            <person name="Grigoriev I.V."/>
            <person name="Grimwood J."/>
            <person name="Laplaza J.M."/>
            <person name="Aerts A."/>
            <person name="Salamov A."/>
            <person name="Schmutz J."/>
            <person name="Lindquist E."/>
            <person name="Dehal P."/>
            <person name="Shapiro H."/>
            <person name="Jin Y.S."/>
            <person name="Passoth V."/>
            <person name="Richardson P.M."/>
        </authorList>
    </citation>
    <scope>NUCLEOTIDE SEQUENCE [LARGE SCALE GENOMIC DNA]</scope>
    <source>
        <strain evidence="5">ATCC 58785 / CBS 6054 / NBRC 10063 / NRRL Y-11545</strain>
    </source>
</reference>
<dbReference type="PANTHER" id="PTHR11360">
    <property type="entry name" value="MONOCARBOXYLATE TRANSPORTER"/>
    <property type="match status" value="1"/>
</dbReference>
<dbReference type="OMA" id="ACVFWLQ"/>
<proteinExistence type="inferred from homology"/>
<dbReference type="InterPro" id="IPR011701">
    <property type="entry name" value="MFS"/>
</dbReference>
<feature type="non-terminal residue" evidence="4">
    <location>
        <position position="1"/>
    </location>
</feature>
<dbReference type="GeneID" id="4851893"/>
<organism evidence="4 5">
    <name type="scientific">Scheffersomyces stipitis (strain ATCC 58785 / CBS 6054 / NBRC 10063 / NRRL Y-11545)</name>
    <name type="common">Yeast</name>
    <name type="synonym">Pichia stipitis</name>
    <dbReference type="NCBI Taxonomy" id="322104"/>
    <lineage>
        <taxon>Eukaryota</taxon>
        <taxon>Fungi</taxon>
        <taxon>Dikarya</taxon>
        <taxon>Ascomycota</taxon>
        <taxon>Saccharomycotina</taxon>
        <taxon>Pichiomycetes</taxon>
        <taxon>Debaryomycetaceae</taxon>
        <taxon>Scheffersomyces</taxon>
    </lineage>
</organism>
<comment type="caution">
    <text evidence="4">The sequence shown here is derived from an EMBL/GenBank/DDBJ whole genome shotgun (WGS) entry which is preliminary data.</text>
</comment>
<feature type="transmembrane region" description="Helical" evidence="3">
    <location>
        <begin position="287"/>
        <end position="311"/>
    </location>
</feature>
<dbReference type="EMBL" id="AAVQ01000002">
    <property type="protein sequence ID" value="EAZ62902.2"/>
    <property type="molecule type" value="Genomic_DNA"/>
</dbReference>
<dbReference type="KEGG" id="pic:PICST_4422"/>
<sequence>DPELNSGYAYVVLACAVFLNFCSWGNNSGFAIYFAYYSTNNVFPNASKLDYAAIGGICFGSAILFGPVINHINGLIGTKRTLMIGNICQFIALLLSSFDSTNRLWQLYLTQGLLQSFGLAFIGLPTFTVLPLWFTNKPMQKNYRIKDRMLTLSQGIATAGTGLGGLVFNLAMQKVLEKHGYRWALRVESFISIFTCTIAILMLKEKKTSKMVEFTFFDKDIFFSPGFRLLVGYIFFSMLGYVVTLYSIANWTIALGYSAKQGSIVAAMTSVGIIFGRPTIGLLCDKFGAVTVSCVVYIVMAIFTFAMWIPSRNYAEAIAFAIINGLLSGTIFVTVATVVVQTIGHRFNKLNVTFCMAFIAFGVSGILSPIIGISLRKPTLSPSQFQNCCIFIGCAYLVAAAVLATMRGYM</sequence>
<dbReference type="eggNOG" id="KOG2504">
    <property type="taxonomic scope" value="Eukaryota"/>
</dbReference>
<dbReference type="InterPro" id="IPR050327">
    <property type="entry name" value="Proton-linked_MCT"/>
</dbReference>
<keyword evidence="3" id="KW-0812">Transmembrane</keyword>
<keyword evidence="3" id="KW-0472">Membrane</keyword>
<dbReference type="RefSeq" id="XP_001386925.2">
    <property type="nucleotide sequence ID" value="XM_001386888.1"/>
</dbReference>
<dbReference type="GO" id="GO:0022857">
    <property type="term" value="F:transmembrane transporter activity"/>
    <property type="evidence" value="ECO:0007669"/>
    <property type="project" value="InterPro"/>
</dbReference>
<dbReference type="Pfam" id="PF07690">
    <property type="entry name" value="MFS_1"/>
    <property type="match status" value="1"/>
</dbReference>
<dbReference type="SUPFAM" id="SSF103473">
    <property type="entry name" value="MFS general substrate transporter"/>
    <property type="match status" value="1"/>
</dbReference>
<dbReference type="OrthoDB" id="6499973at2759"/>
<name>A3GHZ4_PICST</name>
<evidence type="ECO:0000313" key="5">
    <source>
        <dbReference type="Proteomes" id="UP000002258"/>
    </source>
</evidence>
<protein>
    <submittedName>
        <fullName evidence="4">Monocarboxylate transporter</fullName>
    </submittedName>
</protein>
<evidence type="ECO:0000256" key="2">
    <source>
        <dbReference type="ARBA" id="ARBA00006727"/>
    </source>
</evidence>
<feature type="transmembrane region" description="Helical" evidence="3">
    <location>
        <begin position="384"/>
        <end position="404"/>
    </location>
</feature>
<accession>A3GHZ4</accession>
<feature type="transmembrane region" description="Helical" evidence="3">
    <location>
        <begin position="7"/>
        <end position="36"/>
    </location>
</feature>